<proteinExistence type="predicted"/>
<evidence type="ECO:0000313" key="1">
    <source>
        <dbReference type="EMBL" id="QBJ03452.1"/>
    </source>
</evidence>
<dbReference type="EMBL" id="MK504443">
    <property type="protein sequence ID" value="QBJ03452.1"/>
    <property type="molecule type" value="Genomic_DNA"/>
</dbReference>
<evidence type="ECO:0000313" key="2">
    <source>
        <dbReference type="Proteomes" id="UP000308874"/>
    </source>
</evidence>
<keyword evidence="2" id="KW-1185">Reference proteome</keyword>
<accession>A0A4Y5FEI3</accession>
<reference evidence="1 2" key="1">
    <citation type="submission" date="2019-02" db="EMBL/GenBank/DDBJ databases">
        <title>Isolation of virulent Lactobacillus brevis phages.</title>
        <authorList>
            <person name="Feyereisen M."/>
            <person name="Mahony J."/>
            <person name="O'Sullivan T."/>
            <person name="van Sinderen D."/>
        </authorList>
    </citation>
    <scope>NUCLEOTIDE SEQUENCE [LARGE SCALE GENOMIC DNA]</scope>
</reference>
<name>A0A4Y5FEI3_9CAUD</name>
<dbReference type="Proteomes" id="UP000308874">
    <property type="component" value="Segment"/>
</dbReference>
<protein>
    <submittedName>
        <fullName evidence="1">Uncharacterized protein</fullName>
    </submittedName>
</protein>
<organism evidence="1 2">
    <name type="scientific">Lactobacillus phage 521B</name>
    <dbReference type="NCBI Taxonomy" id="2510942"/>
    <lineage>
        <taxon>Viruses</taxon>
        <taxon>Duplodnaviria</taxon>
        <taxon>Heunggongvirae</taxon>
        <taxon>Uroviricota</taxon>
        <taxon>Caudoviricetes</taxon>
        <taxon>Herelleviridae</taxon>
        <taxon>Tybeckvirus</taxon>
        <taxon>Tybeckvirus tv521B</taxon>
    </lineage>
</organism>
<gene>
    <name evidence="1" type="ORF">B521_0102</name>
</gene>
<sequence length="160" mass="19703">MSRSYRKNPVLKGNHSSHMCKKMASRATRRKINRGDYDDLLPQNSEYRRIYYDSWEIYDYASRYSISEANKYINKTYSEYKNNGFSPVIHKSYTKRYYYTPDGKPYFYTLNDMLNNTKRRTDLTVKTKTYHYTHYIFKEDTFEEFVRNTWIDYKKTWMCK</sequence>